<dbReference type="InterPro" id="IPR006321">
    <property type="entry name" value="PilT/PilU"/>
</dbReference>
<dbReference type="Gene3D" id="3.40.50.300">
    <property type="entry name" value="P-loop containing nucleotide triphosphate hydrolases"/>
    <property type="match status" value="1"/>
</dbReference>
<reference evidence="3 4" key="1">
    <citation type="submission" date="2018-11" db="EMBL/GenBank/DDBJ databases">
        <title>Vibrio LJC006 sp. nov., isolated from seawater during the bloom of the enteromorpha.</title>
        <authorList>
            <person name="Liang J."/>
        </authorList>
    </citation>
    <scope>NUCLEOTIDE SEQUENCE [LARGE SCALE GENOMIC DNA]</scope>
    <source>
        <strain evidence="3 4">LJC006</strain>
    </source>
</reference>
<dbReference type="PROSITE" id="PS00662">
    <property type="entry name" value="T2SP_E"/>
    <property type="match status" value="1"/>
</dbReference>
<dbReference type="CDD" id="cd01131">
    <property type="entry name" value="PilT"/>
    <property type="match status" value="1"/>
</dbReference>
<dbReference type="SMART" id="SM00382">
    <property type="entry name" value="AAA"/>
    <property type="match status" value="1"/>
</dbReference>
<feature type="domain" description="Bacterial type II secretion system protein E" evidence="2">
    <location>
        <begin position="195"/>
        <end position="209"/>
    </location>
</feature>
<dbReference type="InterPro" id="IPR001482">
    <property type="entry name" value="T2SS/T4SS_dom"/>
</dbReference>
<dbReference type="Proteomes" id="UP000281112">
    <property type="component" value="Unassembled WGS sequence"/>
</dbReference>
<dbReference type="OrthoDB" id="9804785at2"/>
<dbReference type="Gene3D" id="3.30.450.90">
    <property type="match status" value="1"/>
</dbReference>
<proteinExistence type="inferred from homology"/>
<dbReference type="InterPro" id="IPR027417">
    <property type="entry name" value="P-loop_NTPase"/>
</dbReference>
<dbReference type="Pfam" id="PF00437">
    <property type="entry name" value="T2SSE"/>
    <property type="match status" value="1"/>
</dbReference>
<comment type="caution">
    <text evidence="3">The sequence shown here is derived from an EMBL/GenBank/DDBJ whole genome shotgun (WGS) entry which is preliminary data.</text>
</comment>
<dbReference type="InterPro" id="IPR003593">
    <property type="entry name" value="AAA+_ATPase"/>
</dbReference>
<dbReference type="PANTHER" id="PTHR30486">
    <property type="entry name" value="TWITCHING MOTILITY PROTEIN PILT"/>
    <property type="match status" value="1"/>
</dbReference>
<evidence type="ECO:0000313" key="3">
    <source>
        <dbReference type="EMBL" id="RQW62859.1"/>
    </source>
</evidence>
<keyword evidence="4" id="KW-1185">Reference proteome</keyword>
<name>A0A3N9TFF9_9VIBR</name>
<organism evidence="3 4">
    <name type="scientific">Vibrio viridaestus</name>
    <dbReference type="NCBI Taxonomy" id="2487322"/>
    <lineage>
        <taxon>Bacteria</taxon>
        <taxon>Pseudomonadati</taxon>
        <taxon>Pseudomonadota</taxon>
        <taxon>Gammaproteobacteria</taxon>
        <taxon>Vibrionales</taxon>
        <taxon>Vibrionaceae</taxon>
        <taxon>Vibrio</taxon>
    </lineage>
</organism>
<dbReference type="GO" id="GO:0005524">
    <property type="term" value="F:ATP binding"/>
    <property type="evidence" value="ECO:0007669"/>
    <property type="project" value="InterPro"/>
</dbReference>
<evidence type="ECO:0000259" key="2">
    <source>
        <dbReference type="PROSITE" id="PS00662"/>
    </source>
</evidence>
<evidence type="ECO:0000313" key="4">
    <source>
        <dbReference type="Proteomes" id="UP000281112"/>
    </source>
</evidence>
<dbReference type="NCBIfam" id="TIGR01420">
    <property type="entry name" value="pilT_fam"/>
    <property type="match status" value="1"/>
</dbReference>
<dbReference type="EMBL" id="RJVQ01000004">
    <property type="protein sequence ID" value="RQW62859.1"/>
    <property type="molecule type" value="Genomic_DNA"/>
</dbReference>
<gene>
    <name evidence="3" type="ORF">EES38_11040</name>
</gene>
<dbReference type="SUPFAM" id="SSF52540">
    <property type="entry name" value="P-loop containing nucleoside triphosphate hydrolases"/>
    <property type="match status" value="1"/>
</dbReference>
<evidence type="ECO:0000256" key="1">
    <source>
        <dbReference type="ARBA" id="ARBA00006611"/>
    </source>
</evidence>
<dbReference type="AlphaFoldDB" id="A0A3N9TFF9"/>
<comment type="similarity">
    <text evidence="1">Belongs to the GSP E family.</text>
</comment>
<dbReference type="GO" id="GO:0016887">
    <property type="term" value="F:ATP hydrolysis activity"/>
    <property type="evidence" value="ECO:0007669"/>
    <property type="project" value="InterPro"/>
</dbReference>
<accession>A0A3N9TFF9</accession>
<protein>
    <submittedName>
        <fullName evidence="3">Type IV pilus twitching motility protein PilT</fullName>
    </submittedName>
</protein>
<dbReference type="InterPro" id="IPR050921">
    <property type="entry name" value="T4SS_GSP_E_ATPase"/>
</dbReference>
<sequence length="339" mass="37130">MGITLETLLTSAVKNNASDLHLSANCCPMVRIDGQLRKLEFPEISKDEVKTLLFSLLSAEQQERLDKEKDIDFACSFAGIGRFRVNCFTQVRGLSAVFRTISDSVPESSDLNIPDVVLSLASSSQGLLLVTGPTGSGKSTTLASLIDRINREQNKHIVTIEDPIEFTHKSHHCLVHQREIGSDAISFERALKAVLREDPDIIMIGELRDLQTMRLALTAAETGHLVLASLHTQSAARTVDRIVDVFPAEEQGRVKSQLADTLLGVISQRLLRLSGGGRIGCFETMVTTPAISNLIREGRTVQIESAIQSGRQMGMQTLSQAEEILRLSGIQLINDEMPS</sequence>